<dbReference type="InterPro" id="IPR035513">
    <property type="entry name" value="Invertase/methylesterase_inhib"/>
</dbReference>
<evidence type="ECO:0000256" key="1">
    <source>
        <dbReference type="SAM" id="MobiDB-lite"/>
    </source>
</evidence>
<dbReference type="SUPFAM" id="SSF101148">
    <property type="entry name" value="Plant invertase/pectin methylesterase inhibitor"/>
    <property type="match status" value="1"/>
</dbReference>
<organism evidence="2 3">
    <name type="scientific">Cinnamomum micranthum f. kanehirae</name>
    <dbReference type="NCBI Taxonomy" id="337451"/>
    <lineage>
        <taxon>Eukaryota</taxon>
        <taxon>Viridiplantae</taxon>
        <taxon>Streptophyta</taxon>
        <taxon>Embryophyta</taxon>
        <taxon>Tracheophyta</taxon>
        <taxon>Spermatophyta</taxon>
        <taxon>Magnoliopsida</taxon>
        <taxon>Magnoliidae</taxon>
        <taxon>Laurales</taxon>
        <taxon>Lauraceae</taxon>
        <taxon>Cinnamomum</taxon>
    </lineage>
</organism>
<reference evidence="2 3" key="1">
    <citation type="journal article" date="2019" name="Nat. Plants">
        <title>Stout camphor tree genome fills gaps in understanding of flowering plant genome evolution.</title>
        <authorList>
            <person name="Chaw S.M."/>
            <person name="Liu Y.C."/>
            <person name="Wu Y.W."/>
            <person name="Wang H.Y."/>
            <person name="Lin C.I."/>
            <person name="Wu C.S."/>
            <person name="Ke H.M."/>
            <person name="Chang L.Y."/>
            <person name="Hsu C.Y."/>
            <person name="Yang H.T."/>
            <person name="Sudianto E."/>
            <person name="Hsu M.H."/>
            <person name="Wu K.P."/>
            <person name="Wang L.N."/>
            <person name="Leebens-Mack J.H."/>
            <person name="Tsai I.J."/>
        </authorList>
    </citation>
    <scope>NUCLEOTIDE SEQUENCE [LARGE SCALE GENOMIC DNA]</scope>
    <source>
        <strain evidence="3">cv. Chaw 1501</strain>
        <tissue evidence="2">Young leaves</tissue>
    </source>
</reference>
<proteinExistence type="predicted"/>
<dbReference type="EMBL" id="QPKB01000006">
    <property type="protein sequence ID" value="RWR87584.1"/>
    <property type="molecule type" value="Genomic_DNA"/>
</dbReference>
<protein>
    <submittedName>
        <fullName evidence="2">Uncharacterized protein</fullName>
    </submittedName>
</protein>
<accession>A0A3S3QPF0</accession>
<evidence type="ECO:0000313" key="3">
    <source>
        <dbReference type="Proteomes" id="UP000283530"/>
    </source>
</evidence>
<dbReference type="AlphaFoldDB" id="A0A3S3QPF0"/>
<comment type="caution">
    <text evidence="2">The sequence shown here is derived from an EMBL/GenBank/DDBJ whole genome shotgun (WGS) entry which is preliminary data.</text>
</comment>
<gene>
    <name evidence="2" type="ORF">CKAN_01653500</name>
</gene>
<dbReference type="Gene3D" id="1.20.140.40">
    <property type="entry name" value="Invertase/pectin methylesterase inhibitor family protein"/>
    <property type="match status" value="1"/>
</dbReference>
<evidence type="ECO:0000313" key="2">
    <source>
        <dbReference type="EMBL" id="RWR87584.1"/>
    </source>
</evidence>
<sequence>MESGRFDGYDRDCLDVCLELYKDLKSTLRDTLKVLEEKGYRDANVWSTRNGDGDNGRRCERGREQIERGRMEKTERAKEGGDGRHPMDRRRG</sequence>
<keyword evidence="3" id="KW-1185">Reference proteome</keyword>
<feature type="region of interest" description="Disordered" evidence="1">
    <location>
        <begin position="45"/>
        <end position="92"/>
    </location>
</feature>
<name>A0A3S3QPF0_9MAGN</name>
<dbReference type="OrthoDB" id="1915198at2759"/>
<dbReference type="Proteomes" id="UP000283530">
    <property type="component" value="Unassembled WGS sequence"/>
</dbReference>
<feature type="compositionally biased region" description="Basic and acidic residues" evidence="1">
    <location>
        <begin position="51"/>
        <end position="86"/>
    </location>
</feature>